<dbReference type="EMBL" id="VFOV01000001">
    <property type="protein sequence ID" value="TQL68147.1"/>
    <property type="molecule type" value="Genomic_DNA"/>
</dbReference>
<keyword evidence="11" id="KW-1185">Reference proteome</keyword>
<dbReference type="InterPro" id="IPR035482">
    <property type="entry name" value="SIS_PGI_2"/>
</dbReference>
<dbReference type="SUPFAM" id="SSF53697">
    <property type="entry name" value="SIS domain"/>
    <property type="match status" value="1"/>
</dbReference>
<evidence type="ECO:0000256" key="4">
    <source>
        <dbReference type="ARBA" id="ARBA00022490"/>
    </source>
</evidence>
<dbReference type="InterPro" id="IPR001672">
    <property type="entry name" value="G6P_Isomerase"/>
</dbReference>
<comment type="function">
    <text evidence="8">Catalyzes the reversible isomerization of glucose-6-phosphate to fructose-6-phosphate.</text>
</comment>
<name>A0A543A6F8_9ACTN</name>
<evidence type="ECO:0000256" key="1">
    <source>
        <dbReference type="ARBA" id="ARBA00004926"/>
    </source>
</evidence>
<dbReference type="InterPro" id="IPR023096">
    <property type="entry name" value="G6P_Isomerase_C"/>
</dbReference>
<organism evidence="10 11">
    <name type="scientific">Nocardioides albertanoniae</name>
    <dbReference type="NCBI Taxonomy" id="1175486"/>
    <lineage>
        <taxon>Bacteria</taxon>
        <taxon>Bacillati</taxon>
        <taxon>Actinomycetota</taxon>
        <taxon>Actinomycetes</taxon>
        <taxon>Propionibacteriales</taxon>
        <taxon>Nocardioidaceae</taxon>
        <taxon>Nocardioides</taxon>
    </lineage>
</organism>
<comment type="caution">
    <text evidence="10">The sequence shown here is derived from an EMBL/GenBank/DDBJ whole genome shotgun (WGS) entry which is preliminary data.</text>
</comment>
<dbReference type="HAMAP" id="MF_00473">
    <property type="entry name" value="G6P_isomerase"/>
    <property type="match status" value="1"/>
</dbReference>
<dbReference type="CDD" id="cd05015">
    <property type="entry name" value="SIS_PGI_1"/>
    <property type="match status" value="1"/>
</dbReference>
<keyword evidence="4 8" id="KW-0963">Cytoplasm</keyword>
<feature type="active site" evidence="8">
    <location>
        <position position="391"/>
    </location>
</feature>
<dbReference type="InterPro" id="IPR046348">
    <property type="entry name" value="SIS_dom_sf"/>
</dbReference>
<dbReference type="GO" id="GO:0048029">
    <property type="term" value="F:monosaccharide binding"/>
    <property type="evidence" value="ECO:0007669"/>
    <property type="project" value="TreeGrafter"/>
</dbReference>
<dbReference type="UniPathway" id="UPA00138"/>
<dbReference type="PROSITE" id="PS00174">
    <property type="entry name" value="P_GLUCOSE_ISOMERASE_2"/>
    <property type="match status" value="1"/>
</dbReference>
<evidence type="ECO:0000256" key="9">
    <source>
        <dbReference type="RuleBase" id="RU000612"/>
    </source>
</evidence>
<comment type="catalytic activity">
    <reaction evidence="7 8 9">
        <text>alpha-D-glucose 6-phosphate = beta-D-fructose 6-phosphate</text>
        <dbReference type="Rhea" id="RHEA:11816"/>
        <dbReference type="ChEBI" id="CHEBI:57634"/>
        <dbReference type="ChEBI" id="CHEBI:58225"/>
        <dbReference type="EC" id="5.3.1.9"/>
    </reaction>
</comment>
<dbReference type="PANTHER" id="PTHR11469:SF1">
    <property type="entry name" value="GLUCOSE-6-PHOSPHATE ISOMERASE"/>
    <property type="match status" value="1"/>
</dbReference>
<dbReference type="AlphaFoldDB" id="A0A543A6F8"/>
<dbReference type="PANTHER" id="PTHR11469">
    <property type="entry name" value="GLUCOSE-6-PHOSPHATE ISOMERASE"/>
    <property type="match status" value="1"/>
</dbReference>
<comment type="pathway">
    <text evidence="1 8 9">Carbohydrate degradation; glycolysis; D-glyceraldehyde 3-phosphate and glycerone phosphate from D-glucose: step 2/4.</text>
</comment>
<evidence type="ECO:0000256" key="6">
    <source>
        <dbReference type="ARBA" id="ARBA00023235"/>
    </source>
</evidence>
<dbReference type="GO" id="GO:0004347">
    <property type="term" value="F:glucose-6-phosphate isomerase activity"/>
    <property type="evidence" value="ECO:0007669"/>
    <property type="project" value="UniProtKB-UniRule"/>
</dbReference>
<feature type="active site" evidence="8">
    <location>
        <position position="518"/>
    </location>
</feature>
<dbReference type="EC" id="5.3.1.9" evidence="8"/>
<dbReference type="UniPathway" id="UPA00109">
    <property type="reaction ID" value="UER00181"/>
</dbReference>
<evidence type="ECO:0000256" key="8">
    <source>
        <dbReference type="HAMAP-Rule" id="MF_00473"/>
    </source>
</evidence>
<dbReference type="OrthoDB" id="140919at2"/>
<gene>
    <name evidence="8" type="primary">pgi</name>
    <name evidence="10" type="ORF">FB381_2036</name>
</gene>
<dbReference type="FunFam" id="3.40.50.10490:FF:000018">
    <property type="entry name" value="Glucose-6-phosphate isomerase"/>
    <property type="match status" value="1"/>
</dbReference>
<evidence type="ECO:0000313" key="11">
    <source>
        <dbReference type="Proteomes" id="UP000320209"/>
    </source>
</evidence>
<dbReference type="CDD" id="cd05016">
    <property type="entry name" value="SIS_PGI_2"/>
    <property type="match status" value="1"/>
</dbReference>
<dbReference type="GO" id="GO:0051156">
    <property type="term" value="P:glucose 6-phosphate metabolic process"/>
    <property type="evidence" value="ECO:0007669"/>
    <property type="project" value="TreeGrafter"/>
</dbReference>
<dbReference type="InterPro" id="IPR018189">
    <property type="entry name" value="Phosphoglucose_isomerase_CS"/>
</dbReference>
<comment type="subcellular location">
    <subcellularLocation>
        <location evidence="8">Cytoplasm</location>
    </subcellularLocation>
</comment>
<dbReference type="PROSITE" id="PS00765">
    <property type="entry name" value="P_GLUCOSE_ISOMERASE_1"/>
    <property type="match status" value="1"/>
</dbReference>
<dbReference type="NCBIfam" id="NF001211">
    <property type="entry name" value="PRK00179.1"/>
    <property type="match status" value="1"/>
</dbReference>
<dbReference type="Gene3D" id="3.40.50.10490">
    <property type="entry name" value="Glucose-6-phosphate isomerase like protein, domain 1"/>
    <property type="match status" value="2"/>
</dbReference>
<dbReference type="PROSITE" id="PS51463">
    <property type="entry name" value="P_GLUCOSE_ISOMERASE_3"/>
    <property type="match status" value="1"/>
</dbReference>
<keyword evidence="5 8" id="KW-0324">Glycolysis</keyword>
<proteinExistence type="inferred from homology"/>
<evidence type="ECO:0000256" key="2">
    <source>
        <dbReference type="ARBA" id="ARBA00006604"/>
    </source>
</evidence>
<dbReference type="Pfam" id="PF00342">
    <property type="entry name" value="PGI"/>
    <property type="match status" value="1"/>
</dbReference>
<accession>A0A543A6F8</accession>
<comment type="pathway">
    <text evidence="8">Carbohydrate biosynthesis; gluconeogenesis.</text>
</comment>
<dbReference type="GO" id="GO:0097367">
    <property type="term" value="F:carbohydrate derivative binding"/>
    <property type="evidence" value="ECO:0007669"/>
    <property type="project" value="InterPro"/>
</dbReference>
<evidence type="ECO:0000256" key="3">
    <source>
        <dbReference type="ARBA" id="ARBA00022432"/>
    </source>
</evidence>
<evidence type="ECO:0000313" key="10">
    <source>
        <dbReference type="EMBL" id="TQL68147.1"/>
    </source>
</evidence>
<comment type="similarity">
    <text evidence="2 8 9">Belongs to the GPI family.</text>
</comment>
<dbReference type="GO" id="GO:0005829">
    <property type="term" value="C:cytosol"/>
    <property type="evidence" value="ECO:0007669"/>
    <property type="project" value="TreeGrafter"/>
</dbReference>
<dbReference type="PRINTS" id="PR00662">
    <property type="entry name" value="G6PISOMERASE"/>
</dbReference>
<evidence type="ECO:0000256" key="7">
    <source>
        <dbReference type="ARBA" id="ARBA00029321"/>
    </source>
</evidence>
<dbReference type="GO" id="GO:0006094">
    <property type="term" value="P:gluconeogenesis"/>
    <property type="evidence" value="ECO:0007669"/>
    <property type="project" value="UniProtKB-UniRule"/>
</dbReference>
<dbReference type="Proteomes" id="UP000320209">
    <property type="component" value="Unassembled WGS sequence"/>
</dbReference>
<dbReference type="RefSeq" id="WP_141780176.1">
    <property type="nucleotide sequence ID" value="NZ_VFOV01000001.1"/>
</dbReference>
<dbReference type="InterPro" id="IPR035476">
    <property type="entry name" value="SIS_PGI_1"/>
</dbReference>
<protein>
    <recommendedName>
        <fullName evidence="8">Glucose-6-phosphate isomerase</fullName>
        <shortName evidence="8">GPI</shortName>
        <ecNumber evidence="8">5.3.1.9</ecNumber>
    </recommendedName>
    <alternativeName>
        <fullName evidence="8">Phosphoglucose isomerase</fullName>
        <shortName evidence="8">PGI</shortName>
    </alternativeName>
    <alternativeName>
        <fullName evidence="8">Phosphohexose isomerase</fullName>
        <shortName evidence="8">PHI</shortName>
    </alternativeName>
</protein>
<keyword evidence="6 8" id="KW-0413">Isomerase</keyword>
<feature type="active site" description="Proton donor" evidence="8">
    <location>
        <position position="360"/>
    </location>
</feature>
<sequence>MTRGPVDATTTDAWKRLTELKAGFEPDLRSWFADDPGRASRFTYAAGDLHVDLSKELLTDDLLTALLALAEQVGLEERRDAMLAGEHINVTEDRAVLHTALRLPADASLVVDGTDVVPEVHETLEKMYAFADRVRSGEWVGVTGERIRTVVNIGIGGSDLGPVMAYEALEPFRHPEIECRFISNIDPTDAGQKLKGLDPATTLFVVSSKTFSTLETLTNARLSRSWLLEQLGDGVDSAEAVKKHFVAVSTALDKVEEFGIDPDNAFGFWDWVGGRYSVDSAIGTTLAIAIGRERFAEFLGGFHAIDRHFAETPLAQNVPALMGLLNVWYVNFLDAQTHAVLPYSQLMHRFPAYLQQLTMESNGKSVRWDGTAVTTDTGEVFWGEPGTNGQHAFYQLIHQGTRLIPADFIAFANPAYPLVDGDADGADVHELFLANFFAQTQALAFGKTEEQVRAEGTTGSVVNARVFSGNRPTASIMAPELTPGVLGQLIALYEHITFTQGVVWGIDSFDQWGVELGKQLAQQISPAVSGDASTARQQDTSTQALIAYYREKRT</sequence>
<keyword evidence="3 8" id="KW-0312">Gluconeogenesis</keyword>
<dbReference type="GO" id="GO:0006096">
    <property type="term" value="P:glycolytic process"/>
    <property type="evidence" value="ECO:0007669"/>
    <property type="project" value="UniProtKB-UniRule"/>
</dbReference>
<reference evidence="10 11" key="1">
    <citation type="submission" date="2019-06" db="EMBL/GenBank/DDBJ databases">
        <title>Sequencing the genomes of 1000 actinobacteria strains.</title>
        <authorList>
            <person name="Klenk H.-P."/>
        </authorList>
    </citation>
    <scope>NUCLEOTIDE SEQUENCE [LARGE SCALE GENOMIC DNA]</scope>
    <source>
        <strain evidence="10 11">DSM 25218</strain>
    </source>
</reference>
<evidence type="ECO:0000256" key="5">
    <source>
        <dbReference type="ARBA" id="ARBA00023152"/>
    </source>
</evidence>
<dbReference type="Gene3D" id="1.10.1390.10">
    <property type="match status" value="1"/>
</dbReference>